<comment type="similarity">
    <text evidence="1 2">Belongs to the UPF0102 family.</text>
</comment>
<dbReference type="PANTHER" id="PTHR34039:SF1">
    <property type="entry name" value="UPF0102 PROTEIN YRAN"/>
    <property type="match status" value="1"/>
</dbReference>
<dbReference type="EMBL" id="AP023418">
    <property type="protein sequence ID" value="BCK80782.1"/>
    <property type="molecule type" value="Genomic_DNA"/>
</dbReference>
<dbReference type="CDD" id="cd20736">
    <property type="entry name" value="PoNe_Nuclease"/>
    <property type="match status" value="1"/>
</dbReference>
<proteinExistence type="inferred from homology"/>
<dbReference type="InterPro" id="IPR003509">
    <property type="entry name" value="UPF0102_YraN-like"/>
</dbReference>
<sequence length="118" mass="13490">MSRAEGVWGEAQIANYLRRRRYELLAHSYHCRFGEIDLIARKGGVLCFVEVKTRSNLACGLPREYVTAAKQERIRKTAAFYLMEKGLDCPVRFDVAEVYTDGAHSLSATHIEYIENAF</sequence>
<dbReference type="Proteomes" id="UP000681035">
    <property type="component" value="Chromosome"/>
</dbReference>
<accession>A0A810Q3I8</accession>
<dbReference type="InterPro" id="IPR011335">
    <property type="entry name" value="Restrct_endonuc-II-like"/>
</dbReference>
<evidence type="ECO:0000313" key="4">
    <source>
        <dbReference type="Proteomes" id="UP000681035"/>
    </source>
</evidence>
<dbReference type="AlphaFoldDB" id="A0A810Q3I8"/>
<gene>
    <name evidence="3" type="ORF">MM50RIKEN_05450</name>
</gene>
<dbReference type="NCBIfam" id="NF009150">
    <property type="entry name" value="PRK12497.1-3"/>
    <property type="match status" value="1"/>
</dbReference>
<evidence type="ECO:0000313" key="3">
    <source>
        <dbReference type="EMBL" id="BCK80782.1"/>
    </source>
</evidence>
<dbReference type="PANTHER" id="PTHR34039">
    <property type="entry name" value="UPF0102 PROTEIN YRAN"/>
    <property type="match status" value="1"/>
</dbReference>
<protein>
    <recommendedName>
        <fullName evidence="2">UPF0102 protein MM50RIKEN_05450</fullName>
    </recommendedName>
</protein>
<dbReference type="KEGG" id="vcop:MM50RIKEN_05450"/>
<evidence type="ECO:0000256" key="1">
    <source>
        <dbReference type="ARBA" id="ARBA00006738"/>
    </source>
</evidence>
<dbReference type="Gene3D" id="3.40.1350.10">
    <property type="match status" value="1"/>
</dbReference>
<dbReference type="SUPFAM" id="SSF52980">
    <property type="entry name" value="Restriction endonuclease-like"/>
    <property type="match status" value="1"/>
</dbReference>
<reference evidence="3" key="1">
    <citation type="submission" date="2020-09" db="EMBL/GenBank/DDBJ databases">
        <title>New species isolated from human feces.</title>
        <authorList>
            <person name="Kitahara M."/>
            <person name="Shigeno Y."/>
            <person name="Shime M."/>
            <person name="Matsumoto Y."/>
            <person name="Nakamura S."/>
            <person name="Motooka D."/>
            <person name="Fukuoka S."/>
            <person name="Nishikawa H."/>
            <person name="Benno Y."/>
        </authorList>
    </citation>
    <scope>NUCLEOTIDE SEQUENCE</scope>
    <source>
        <strain evidence="3">MM50</strain>
    </source>
</reference>
<dbReference type="InterPro" id="IPR011856">
    <property type="entry name" value="tRNA_endonuc-like_dom_sf"/>
</dbReference>
<dbReference type="HAMAP" id="MF_00048">
    <property type="entry name" value="UPF0102"/>
    <property type="match status" value="1"/>
</dbReference>
<dbReference type="GO" id="GO:0003676">
    <property type="term" value="F:nucleic acid binding"/>
    <property type="evidence" value="ECO:0007669"/>
    <property type="project" value="InterPro"/>
</dbReference>
<dbReference type="Pfam" id="PF02021">
    <property type="entry name" value="UPF0102"/>
    <property type="match status" value="1"/>
</dbReference>
<dbReference type="RefSeq" id="WP_213541643.1">
    <property type="nucleotide sequence ID" value="NZ_AP023418.1"/>
</dbReference>
<keyword evidence="4" id="KW-1185">Reference proteome</keyword>
<organism evidence="3 4">
    <name type="scientific">Vescimonas coprocola</name>
    <dbReference type="NCBI Taxonomy" id="2714355"/>
    <lineage>
        <taxon>Bacteria</taxon>
        <taxon>Bacillati</taxon>
        <taxon>Bacillota</taxon>
        <taxon>Clostridia</taxon>
        <taxon>Eubacteriales</taxon>
        <taxon>Oscillospiraceae</taxon>
        <taxon>Vescimonas</taxon>
    </lineage>
</organism>
<name>A0A810Q3I8_9FIRM</name>
<evidence type="ECO:0000256" key="2">
    <source>
        <dbReference type="HAMAP-Rule" id="MF_00048"/>
    </source>
</evidence>